<dbReference type="PANTHER" id="PTHR45749:SF21">
    <property type="entry name" value="DUF4371 DOMAIN-CONTAINING PROTEIN"/>
    <property type="match status" value="1"/>
</dbReference>
<reference evidence="1" key="1">
    <citation type="journal article" date="2020" name="Cell">
        <title>Large-Scale Comparative Analyses of Tick Genomes Elucidate Their Genetic Diversity and Vector Capacities.</title>
        <authorList>
            <consortium name="Tick Genome and Microbiome Consortium (TIGMIC)"/>
            <person name="Jia N."/>
            <person name="Wang J."/>
            <person name="Shi W."/>
            <person name="Du L."/>
            <person name="Sun Y."/>
            <person name="Zhan W."/>
            <person name="Jiang J.F."/>
            <person name="Wang Q."/>
            <person name="Zhang B."/>
            <person name="Ji P."/>
            <person name="Bell-Sakyi L."/>
            <person name="Cui X.M."/>
            <person name="Yuan T.T."/>
            <person name="Jiang B.G."/>
            <person name="Yang W.F."/>
            <person name="Lam T.T."/>
            <person name="Chang Q.C."/>
            <person name="Ding S.J."/>
            <person name="Wang X.J."/>
            <person name="Zhu J.G."/>
            <person name="Ruan X.D."/>
            <person name="Zhao L."/>
            <person name="Wei J.T."/>
            <person name="Ye R.Z."/>
            <person name="Que T.C."/>
            <person name="Du C.H."/>
            <person name="Zhou Y.H."/>
            <person name="Cheng J.X."/>
            <person name="Dai P.F."/>
            <person name="Guo W.B."/>
            <person name="Han X.H."/>
            <person name="Huang E.J."/>
            <person name="Li L.F."/>
            <person name="Wei W."/>
            <person name="Gao Y.C."/>
            <person name="Liu J.Z."/>
            <person name="Shao H.Z."/>
            <person name="Wang X."/>
            <person name="Wang C.C."/>
            <person name="Yang T.C."/>
            <person name="Huo Q.B."/>
            <person name="Li W."/>
            <person name="Chen H.Y."/>
            <person name="Chen S.E."/>
            <person name="Zhou L.G."/>
            <person name="Ni X.B."/>
            <person name="Tian J.H."/>
            <person name="Sheng Y."/>
            <person name="Liu T."/>
            <person name="Pan Y.S."/>
            <person name="Xia L.Y."/>
            <person name="Li J."/>
            <person name="Zhao F."/>
            <person name="Cao W.C."/>
        </authorList>
    </citation>
    <scope>NUCLEOTIDE SEQUENCE</scope>
    <source>
        <strain evidence="1">Rsan-2018</strain>
    </source>
</reference>
<proteinExistence type="predicted"/>
<dbReference type="PANTHER" id="PTHR45749">
    <property type="match status" value="1"/>
</dbReference>
<protein>
    <recommendedName>
        <fullName evidence="3">DUF4371 domain-containing protein</fullName>
    </recommendedName>
</protein>
<dbReference type="AlphaFoldDB" id="A0A9D4Q2S0"/>
<reference evidence="1" key="2">
    <citation type="submission" date="2021-09" db="EMBL/GenBank/DDBJ databases">
        <authorList>
            <person name="Jia N."/>
            <person name="Wang J."/>
            <person name="Shi W."/>
            <person name="Du L."/>
            <person name="Sun Y."/>
            <person name="Zhan W."/>
            <person name="Jiang J."/>
            <person name="Wang Q."/>
            <person name="Zhang B."/>
            <person name="Ji P."/>
            <person name="Sakyi L.B."/>
            <person name="Cui X."/>
            <person name="Yuan T."/>
            <person name="Jiang B."/>
            <person name="Yang W."/>
            <person name="Lam T.T.-Y."/>
            <person name="Chang Q."/>
            <person name="Ding S."/>
            <person name="Wang X."/>
            <person name="Zhu J."/>
            <person name="Ruan X."/>
            <person name="Zhao L."/>
            <person name="Wei J."/>
            <person name="Que T."/>
            <person name="Du C."/>
            <person name="Cheng J."/>
            <person name="Dai P."/>
            <person name="Han X."/>
            <person name="Huang E."/>
            <person name="Gao Y."/>
            <person name="Liu J."/>
            <person name="Shao H."/>
            <person name="Ye R."/>
            <person name="Li L."/>
            <person name="Wei W."/>
            <person name="Wang X."/>
            <person name="Wang C."/>
            <person name="Huo Q."/>
            <person name="Li W."/>
            <person name="Guo W."/>
            <person name="Chen H."/>
            <person name="Chen S."/>
            <person name="Zhou L."/>
            <person name="Zhou L."/>
            <person name="Ni X."/>
            <person name="Tian J."/>
            <person name="Zhou Y."/>
            <person name="Sheng Y."/>
            <person name="Liu T."/>
            <person name="Pan Y."/>
            <person name="Xia L."/>
            <person name="Li J."/>
            <person name="Zhao F."/>
            <person name="Cao W."/>
        </authorList>
    </citation>
    <scope>NUCLEOTIDE SEQUENCE</scope>
    <source>
        <strain evidence="1">Rsan-2018</strain>
        <tissue evidence="1">Larvae</tissue>
    </source>
</reference>
<gene>
    <name evidence="1" type="ORF">HPB52_021624</name>
</gene>
<dbReference type="VEuPathDB" id="VectorBase:RSAN_045617"/>
<accession>A0A9D4Q2S0</accession>
<name>A0A9D4Q2S0_RHISA</name>
<dbReference type="EMBL" id="JABSTV010001249">
    <property type="protein sequence ID" value="KAH7963548.1"/>
    <property type="molecule type" value="Genomic_DNA"/>
</dbReference>
<evidence type="ECO:0008006" key="3">
    <source>
        <dbReference type="Google" id="ProtNLM"/>
    </source>
</evidence>
<dbReference type="VEuPathDB" id="VectorBase:RSAN_052336"/>
<comment type="caution">
    <text evidence="1">The sequence shown here is derived from an EMBL/GenBank/DDBJ whole genome shotgun (WGS) entry which is preliminary data.</text>
</comment>
<dbReference type="SUPFAM" id="SSF53098">
    <property type="entry name" value="Ribonuclease H-like"/>
    <property type="match status" value="1"/>
</dbReference>
<dbReference type="Proteomes" id="UP000821837">
    <property type="component" value="Chromosome 3"/>
</dbReference>
<organism evidence="1 2">
    <name type="scientific">Rhipicephalus sanguineus</name>
    <name type="common">Brown dog tick</name>
    <name type="synonym">Ixodes sanguineus</name>
    <dbReference type="NCBI Taxonomy" id="34632"/>
    <lineage>
        <taxon>Eukaryota</taxon>
        <taxon>Metazoa</taxon>
        <taxon>Ecdysozoa</taxon>
        <taxon>Arthropoda</taxon>
        <taxon>Chelicerata</taxon>
        <taxon>Arachnida</taxon>
        <taxon>Acari</taxon>
        <taxon>Parasitiformes</taxon>
        <taxon>Ixodida</taxon>
        <taxon>Ixodoidea</taxon>
        <taxon>Ixodidae</taxon>
        <taxon>Rhipicephalinae</taxon>
        <taxon>Rhipicephalus</taxon>
        <taxon>Rhipicephalus</taxon>
    </lineage>
</organism>
<dbReference type="InterPro" id="IPR012337">
    <property type="entry name" value="RNaseH-like_sf"/>
</dbReference>
<evidence type="ECO:0000313" key="1">
    <source>
        <dbReference type="EMBL" id="KAH7963548.1"/>
    </source>
</evidence>
<keyword evidence="2" id="KW-1185">Reference proteome</keyword>
<evidence type="ECO:0000313" key="2">
    <source>
        <dbReference type="Proteomes" id="UP000821837"/>
    </source>
</evidence>
<sequence length="415" mass="46527">MGKQLKGSSYSLMVDESTYISTTKQLCIVVRLLNSAENKIATTLLDLVELSDGTAQTLHDTVMKTLDKHGLPVKNCLGLCTDGANPMSGNHNSIFSRLREDNKELVLVKCACHSLDLVASKSMEALPSAVEHLVRETYSFFAHSSCRQAATTCDLAKVRACYEDIMDSVPLFFASRAQGGDAAATFCSHYWEFSSCSSKAETKACRGEELVDRLERFYREVSAELCDDPHRRLLKRPVDPFLEECPFQLHEMCFTQTLDVVRASLLFYGRPNRNLSRFYEELCGTEPAPCRPEDSQDKCTPEQTGTMHRFHLATAAMQQTLCAAPPALLANLTATNSCWDEKVFRECVLGDVAKPLARHLMGIARTGEQCRLLRSSWSACLEQSYSRLRRCEETPDVQGARRLLFDFLDRLQPCD</sequence>